<dbReference type="KEGG" id="lxl:KDY119_02837"/>
<accession>A0A5P9QDE8</accession>
<keyword evidence="2" id="KW-1185">Reference proteome</keyword>
<dbReference type="EMBL" id="CP045529">
    <property type="protein sequence ID" value="QFU99309.1"/>
    <property type="molecule type" value="Genomic_DNA"/>
</dbReference>
<evidence type="ECO:0000313" key="2">
    <source>
        <dbReference type="Proteomes" id="UP000326702"/>
    </source>
</evidence>
<dbReference type="SUPFAM" id="SSF63829">
    <property type="entry name" value="Calcium-dependent phosphotriesterase"/>
    <property type="match status" value="1"/>
</dbReference>
<dbReference type="InterPro" id="IPR011047">
    <property type="entry name" value="Quinoprotein_ADH-like_sf"/>
</dbReference>
<reference evidence="1 2" key="1">
    <citation type="submission" date="2019-10" db="EMBL/GenBank/DDBJ databases">
        <title>Genome sequence of Luteimicrobium xylanilyticum HY-24.</title>
        <authorList>
            <person name="Kim D.Y."/>
            <person name="Park H.-Y."/>
        </authorList>
    </citation>
    <scope>NUCLEOTIDE SEQUENCE [LARGE SCALE GENOMIC DNA]</scope>
    <source>
        <strain evidence="1 2">HY-24</strain>
    </source>
</reference>
<dbReference type="Pfam" id="PF14269">
    <property type="entry name" value="Arylsulfotran_2"/>
    <property type="match status" value="1"/>
</dbReference>
<sequence length="505" mass="53385">MAFAVRRRPPRSGTRAVRRVSAVGAGITVALVAAGCSGNDDAAVTDPTDPPAVAHTYVTRPDLTPPVMRATVGSLPHDAADDAAEGNVLALGPKDEDQQPAMQGALLVDPTGEPVWVSPMKVGPFDVRVQEYQGEPVLTYWEGTSTDSGTGTGRVVLLDDHYRKITDVTTGGDVGAGKADIHETTITPSGTILLTAYVPAQADLSAVGGPKDGWVQEGVAQEVDIATGKVVWEWRSLDHVPVTQTYSHLSKGMGTKDKPFDYFHINAIALDGAEALLVSARNTHTVYKVDRGSGTVDWHLGGKKNEFVQGAAFAWQHDIRLQDDGTLTLFDNEGSPRVGPTSRGLRLSVDEKTMTTSTVAQYLPPTARHSDTQGNVQVLPDGNVVVGWGQRPYVTEYDGGGNLLGELSFSSGSSYRAYRVTWHATPTDPPDVVVRGDTVHVSWNGATDVATWRVVSGADEASAKPVATSAKKGFETTLHASGLGAYVAVQALDTDGKVLGTGTPK</sequence>
<dbReference type="Proteomes" id="UP000326702">
    <property type="component" value="Chromosome"/>
</dbReference>
<dbReference type="OrthoDB" id="3225323at2"/>
<protein>
    <recommendedName>
        <fullName evidence="3">Arylsulfotransferase ASST</fullName>
    </recommendedName>
</protein>
<gene>
    <name evidence="1" type="ORF">KDY119_02837</name>
</gene>
<name>A0A5P9QDE8_9MICO</name>
<dbReference type="SUPFAM" id="SSF50998">
    <property type="entry name" value="Quinoprotein alcohol dehydrogenase-like"/>
    <property type="match status" value="1"/>
</dbReference>
<organism evidence="1 2">
    <name type="scientific">Luteimicrobium xylanilyticum</name>
    <dbReference type="NCBI Taxonomy" id="1133546"/>
    <lineage>
        <taxon>Bacteria</taxon>
        <taxon>Bacillati</taxon>
        <taxon>Actinomycetota</taxon>
        <taxon>Actinomycetes</taxon>
        <taxon>Micrococcales</taxon>
        <taxon>Luteimicrobium</taxon>
    </lineage>
</organism>
<dbReference type="AlphaFoldDB" id="A0A5P9QDE8"/>
<dbReference type="PANTHER" id="PTHR35340:SF6">
    <property type="entry name" value="ASST-DOMAIN-CONTAINING PROTEIN"/>
    <property type="match status" value="1"/>
</dbReference>
<evidence type="ECO:0000313" key="1">
    <source>
        <dbReference type="EMBL" id="QFU99309.1"/>
    </source>
</evidence>
<proteinExistence type="predicted"/>
<dbReference type="InterPro" id="IPR039535">
    <property type="entry name" value="ASST-like"/>
</dbReference>
<dbReference type="PANTHER" id="PTHR35340">
    <property type="entry name" value="PQQ ENZYME REPEAT PROTEIN-RELATED"/>
    <property type="match status" value="1"/>
</dbReference>
<dbReference type="RefSeq" id="WP_083890627.1">
    <property type="nucleotide sequence ID" value="NZ_BAABIH010000008.1"/>
</dbReference>
<dbReference type="InterPro" id="IPR053143">
    <property type="entry name" value="Arylsulfate_ST"/>
</dbReference>
<evidence type="ECO:0008006" key="3">
    <source>
        <dbReference type="Google" id="ProtNLM"/>
    </source>
</evidence>